<accession>A0A505DRU2</accession>
<organism evidence="1 2">
    <name type="scientific">Streptomyces sporangiiformans</name>
    <dbReference type="NCBI Taxonomy" id="2315329"/>
    <lineage>
        <taxon>Bacteria</taxon>
        <taxon>Bacillati</taxon>
        <taxon>Actinomycetota</taxon>
        <taxon>Actinomycetes</taxon>
        <taxon>Kitasatosporales</taxon>
        <taxon>Streptomycetaceae</taxon>
        <taxon>Streptomyces</taxon>
    </lineage>
</organism>
<dbReference type="Proteomes" id="UP000317378">
    <property type="component" value="Unassembled WGS sequence"/>
</dbReference>
<reference evidence="1 2" key="1">
    <citation type="submission" date="2019-06" db="EMBL/GenBank/DDBJ databases">
        <title>Streptomyces sporangiiformans sp. nov., a novel actinomycete isolated from soil in Mount Song.</title>
        <authorList>
            <person name="Han L."/>
        </authorList>
    </citation>
    <scope>NUCLEOTIDE SEQUENCE [LARGE SCALE GENOMIC DNA]</scope>
    <source>
        <strain evidence="1 2">NEAU-SSA 1</strain>
    </source>
</reference>
<gene>
    <name evidence="1" type="ORF">FGD71_001215</name>
</gene>
<keyword evidence="2" id="KW-1185">Reference proteome</keyword>
<evidence type="ECO:0000313" key="1">
    <source>
        <dbReference type="EMBL" id="TPQ24008.1"/>
    </source>
</evidence>
<evidence type="ECO:0000313" key="2">
    <source>
        <dbReference type="Proteomes" id="UP000317378"/>
    </source>
</evidence>
<dbReference type="EMBL" id="VCHX02000026">
    <property type="protein sequence ID" value="TPQ24008.1"/>
    <property type="molecule type" value="Genomic_DNA"/>
</dbReference>
<proteinExistence type="predicted"/>
<protein>
    <submittedName>
        <fullName evidence="1">Transposase</fullName>
    </submittedName>
</protein>
<dbReference type="AlphaFoldDB" id="A0A505DRU2"/>
<sequence length="77" mass="8355">MAVGGPVTARSRERAPSWLRPGCPWRAVASGFGPAWPTAYRRFAQRVEARGRTGGGGDLPGRHQLHRAVSLRVHPAE</sequence>
<name>A0A505DRU2_9ACTN</name>
<comment type="caution">
    <text evidence="1">The sequence shown here is derived from an EMBL/GenBank/DDBJ whole genome shotgun (WGS) entry which is preliminary data.</text>
</comment>